<keyword evidence="14" id="KW-0472">Membrane</keyword>
<dbReference type="Pfam" id="PF12860">
    <property type="entry name" value="PAS_7"/>
    <property type="match status" value="1"/>
</dbReference>
<dbReference type="SUPFAM" id="SSF52172">
    <property type="entry name" value="CheY-like"/>
    <property type="match status" value="1"/>
</dbReference>
<dbReference type="GO" id="GO:0005524">
    <property type="term" value="F:ATP binding"/>
    <property type="evidence" value="ECO:0007669"/>
    <property type="project" value="UniProtKB-KW"/>
</dbReference>
<dbReference type="InterPro" id="IPR001789">
    <property type="entry name" value="Sig_transdc_resp-reg_receiver"/>
</dbReference>
<dbReference type="GO" id="GO:0000155">
    <property type="term" value="F:phosphorelay sensor kinase activity"/>
    <property type="evidence" value="ECO:0007669"/>
    <property type="project" value="InterPro"/>
</dbReference>
<evidence type="ECO:0000256" key="15">
    <source>
        <dbReference type="ARBA" id="ARBA00058004"/>
    </source>
</evidence>
<dbReference type="Proteomes" id="UP001139353">
    <property type="component" value="Unassembled WGS sequence"/>
</dbReference>
<protein>
    <recommendedName>
        <fullName evidence="16">Virulence sensor protein BvgS</fullName>
        <ecNumber evidence="3">2.7.13.3</ecNumber>
    </recommendedName>
</protein>
<dbReference type="InterPro" id="IPR005467">
    <property type="entry name" value="His_kinase_dom"/>
</dbReference>
<keyword evidence="12" id="KW-0902">Two-component regulatory system</keyword>
<dbReference type="InterPro" id="IPR003594">
    <property type="entry name" value="HATPase_dom"/>
</dbReference>
<dbReference type="GO" id="GO:0016020">
    <property type="term" value="C:membrane"/>
    <property type="evidence" value="ECO:0007669"/>
    <property type="project" value="UniProtKB-SubCell"/>
</dbReference>
<dbReference type="Gene3D" id="3.30.450.20">
    <property type="entry name" value="PAS domain"/>
    <property type="match status" value="2"/>
</dbReference>
<dbReference type="SMART" id="SM00448">
    <property type="entry name" value="REC"/>
    <property type="match status" value="1"/>
</dbReference>
<dbReference type="InterPro" id="IPR035965">
    <property type="entry name" value="PAS-like_dom_sf"/>
</dbReference>
<dbReference type="InterPro" id="IPR036097">
    <property type="entry name" value="HisK_dim/P_sf"/>
</dbReference>
<dbReference type="PANTHER" id="PTHR45339">
    <property type="entry name" value="HYBRID SIGNAL TRANSDUCTION HISTIDINE KINASE J"/>
    <property type="match status" value="1"/>
</dbReference>
<dbReference type="InterPro" id="IPR003661">
    <property type="entry name" value="HisK_dim/P_dom"/>
</dbReference>
<keyword evidence="9" id="KW-0418">Kinase</keyword>
<evidence type="ECO:0000256" key="1">
    <source>
        <dbReference type="ARBA" id="ARBA00000085"/>
    </source>
</evidence>
<dbReference type="Gene3D" id="3.40.50.2300">
    <property type="match status" value="1"/>
</dbReference>
<evidence type="ECO:0000256" key="2">
    <source>
        <dbReference type="ARBA" id="ARBA00004370"/>
    </source>
</evidence>
<accession>A0A9X2BYR9</accession>
<dbReference type="SUPFAM" id="SSF55785">
    <property type="entry name" value="PYP-like sensor domain (PAS domain)"/>
    <property type="match status" value="1"/>
</dbReference>
<keyword evidence="21" id="KW-1185">Reference proteome</keyword>
<evidence type="ECO:0000313" key="21">
    <source>
        <dbReference type="Proteomes" id="UP001139353"/>
    </source>
</evidence>
<evidence type="ECO:0000256" key="3">
    <source>
        <dbReference type="ARBA" id="ARBA00012438"/>
    </source>
</evidence>
<dbReference type="CDD" id="cd00082">
    <property type="entry name" value="HisKA"/>
    <property type="match status" value="1"/>
</dbReference>
<evidence type="ECO:0000256" key="5">
    <source>
        <dbReference type="ARBA" id="ARBA00022679"/>
    </source>
</evidence>
<evidence type="ECO:0000256" key="13">
    <source>
        <dbReference type="ARBA" id="ARBA00023026"/>
    </source>
</evidence>
<dbReference type="EC" id="2.7.13.3" evidence="3"/>
<evidence type="ECO:0000259" key="19">
    <source>
        <dbReference type="PROSITE" id="PS50110"/>
    </source>
</evidence>
<evidence type="ECO:0000256" key="7">
    <source>
        <dbReference type="ARBA" id="ARBA00022729"/>
    </source>
</evidence>
<dbReference type="InterPro" id="IPR011006">
    <property type="entry name" value="CheY-like_superfamily"/>
</dbReference>
<dbReference type="PROSITE" id="PS50110">
    <property type="entry name" value="RESPONSE_REGULATORY"/>
    <property type="match status" value="1"/>
</dbReference>
<evidence type="ECO:0000256" key="4">
    <source>
        <dbReference type="ARBA" id="ARBA00022553"/>
    </source>
</evidence>
<evidence type="ECO:0000256" key="12">
    <source>
        <dbReference type="ARBA" id="ARBA00023012"/>
    </source>
</evidence>
<dbReference type="InterPro" id="IPR004358">
    <property type="entry name" value="Sig_transdc_His_kin-like_C"/>
</dbReference>
<dbReference type="PRINTS" id="PR00344">
    <property type="entry name" value="BCTRLSENSOR"/>
</dbReference>
<evidence type="ECO:0000259" key="18">
    <source>
        <dbReference type="PROSITE" id="PS50109"/>
    </source>
</evidence>
<keyword evidence="6" id="KW-0812">Transmembrane</keyword>
<evidence type="ECO:0000256" key="16">
    <source>
        <dbReference type="ARBA" id="ARBA00070152"/>
    </source>
</evidence>
<gene>
    <name evidence="20" type="ORF">LPC04_07865</name>
</gene>
<evidence type="ECO:0000256" key="11">
    <source>
        <dbReference type="ARBA" id="ARBA00022989"/>
    </source>
</evidence>
<dbReference type="RefSeq" id="WP_275681620.1">
    <property type="nucleotide sequence ID" value="NZ_JAJLJH010000001.1"/>
</dbReference>
<dbReference type="CDD" id="cd16922">
    <property type="entry name" value="HATPase_EvgS-ArcB-TorS-like"/>
    <property type="match status" value="1"/>
</dbReference>
<comment type="catalytic activity">
    <reaction evidence="1">
        <text>ATP + protein L-histidine = ADP + protein N-phospho-L-histidine.</text>
        <dbReference type="EC" id="2.7.13.3"/>
    </reaction>
</comment>
<keyword evidence="10" id="KW-0067">ATP-binding</keyword>
<dbReference type="SUPFAM" id="SSF47384">
    <property type="entry name" value="Homodimeric domain of signal transducing histidine kinase"/>
    <property type="match status" value="1"/>
</dbReference>
<dbReference type="Gene3D" id="3.30.565.10">
    <property type="entry name" value="Histidine kinase-like ATPase, C-terminal domain"/>
    <property type="match status" value="1"/>
</dbReference>
<name>A0A9X2BYR9_9BURK</name>
<feature type="domain" description="Histidine kinase" evidence="18">
    <location>
        <begin position="463"/>
        <end position="684"/>
    </location>
</feature>
<dbReference type="FunFam" id="1.10.287.130:FF:000004">
    <property type="entry name" value="Ethylene receptor 1"/>
    <property type="match status" value="1"/>
</dbReference>
<dbReference type="PANTHER" id="PTHR45339:SF1">
    <property type="entry name" value="HYBRID SIGNAL TRANSDUCTION HISTIDINE KINASE J"/>
    <property type="match status" value="1"/>
</dbReference>
<comment type="function">
    <text evidence="15">Member of the two-component regulatory system BvgS/BvgA. Phosphorylates BvgA via a four-step phosphorelay in response to environmental signals.</text>
</comment>
<keyword evidence="8" id="KW-0547">Nucleotide-binding</keyword>
<organism evidence="20 21">
    <name type="scientific">Scleromatobacter humisilvae</name>
    <dbReference type="NCBI Taxonomy" id="2897159"/>
    <lineage>
        <taxon>Bacteria</taxon>
        <taxon>Pseudomonadati</taxon>
        <taxon>Pseudomonadota</taxon>
        <taxon>Betaproteobacteria</taxon>
        <taxon>Burkholderiales</taxon>
        <taxon>Sphaerotilaceae</taxon>
        <taxon>Scleromatobacter</taxon>
    </lineage>
</organism>
<dbReference type="Pfam" id="PF00512">
    <property type="entry name" value="HisKA"/>
    <property type="match status" value="1"/>
</dbReference>
<dbReference type="FunFam" id="3.30.565.10:FF:000010">
    <property type="entry name" value="Sensor histidine kinase RcsC"/>
    <property type="match status" value="1"/>
</dbReference>
<keyword evidence="7" id="KW-0732">Signal</keyword>
<dbReference type="EMBL" id="JAJLJH010000001">
    <property type="protein sequence ID" value="MCK9685622.1"/>
    <property type="molecule type" value="Genomic_DNA"/>
</dbReference>
<dbReference type="SMART" id="SM00387">
    <property type="entry name" value="HATPase_c"/>
    <property type="match status" value="1"/>
</dbReference>
<dbReference type="Gene3D" id="1.10.287.130">
    <property type="match status" value="1"/>
</dbReference>
<proteinExistence type="predicted"/>
<dbReference type="InterPro" id="IPR036890">
    <property type="entry name" value="HATPase_C_sf"/>
</dbReference>
<dbReference type="SUPFAM" id="SSF55874">
    <property type="entry name" value="ATPase domain of HSP90 chaperone/DNA topoisomerase II/histidine kinase"/>
    <property type="match status" value="1"/>
</dbReference>
<dbReference type="CDD" id="cd12915">
    <property type="entry name" value="PDC2_DGC_like"/>
    <property type="match status" value="1"/>
</dbReference>
<evidence type="ECO:0000256" key="10">
    <source>
        <dbReference type="ARBA" id="ARBA00022840"/>
    </source>
</evidence>
<keyword evidence="11" id="KW-1133">Transmembrane helix</keyword>
<feature type="domain" description="Response regulatory" evidence="19">
    <location>
        <begin position="708"/>
        <end position="825"/>
    </location>
</feature>
<keyword evidence="5" id="KW-0808">Transferase</keyword>
<dbReference type="AlphaFoldDB" id="A0A9X2BYR9"/>
<evidence type="ECO:0000256" key="14">
    <source>
        <dbReference type="ARBA" id="ARBA00023136"/>
    </source>
</evidence>
<feature type="modified residue" description="4-aspartylphosphate" evidence="17">
    <location>
        <position position="757"/>
    </location>
</feature>
<dbReference type="CDD" id="cd18773">
    <property type="entry name" value="PDC1_HK_sensor"/>
    <property type="match status" value="1"/>
</dbReference>
<keyword evidence="13" id="KW-0843">Virulence</keyword>
<reference evidence="20" key="1">
    <citation type="submission" date="2021-11" db="EMBL/GenBank/DDBJ databases">
        <title>BS-T2-15 a new species belonging to the Comamonadaceae family isolated from the soil of a French oak forest.</title>
        <authorList>
            <person name="Mieszkin S."/>
            <person name="Alain K."/>
        </authorList>
    </citation>
    <scope>NUCLEOTIDE SEQUENCE</scope>
    <source>
        <strain evidence="20">BS-T2-15</strain>
    </source>
</reference>
<dbReference type="SMART" id="SM00388">
    <property type="entry name" value="HisKA"/>
    <property type="match status" value="1"/>
</dbReference>
<dbReference type="Pfam" id="PF02518">
    <property type="entry name" value="HATPase_c"/>
    <property type="match status" value="1"/>
</dbReference>
<evidence type="ECO:0000256" key="17">
    <source>
        <dbReference type="PROSITE-ProRule" id="PRU00169"/>
    </source>
</evidence>
<evidence type="ECO:0000256" key="9">
    <source>
        <dbReference type="ARBA" id="ARBA00022777"/>
    </source>
</evidence>
<dbReference type="Pfam" id="PF00072">
    <property type="entry name" value="Response_reg"/>
    <property type="match status" value="1"/>
</dbReference>
<comment type="subcellular location">
    <subcellularLocation>
        <location evidence="2">Membrane</location>
    </subcellularLocation>
</comment>
<evidence type="ECO:0000256" key="8">
    <source>
        <dbReference type="ARBA" id="ARBA00022741"/>
    </source>
</evidence>
<dbReference type="PROSITE" id="PS50109">
    <property type="entry name" value="HIS_KIN"/>
    <property type="match status" value="1"/>
</dbReference>
<evidence type="ECO:0000313" key="20">
    <source>
        <dbReference type="EMBL" id="MCK9685622.1"/>
    </source>
</evidence>
<keyword evidence="4 17" id="KW-0597">Phosphoprotein</keyword>
<evidence type="ECO:0000256" key="6">
    <source>
        <dbReference type="ARBA" id="ARBA00022692"/>
    </source>
</evidence>
<dbReference type="CDD" id="cd17546">
    <property type="entry name" value="REC_hyHK_CKI1_RcsC-like"/>
    <property type="match status" value="1"/>
</dbReference>
<sequence length="829" mass="88915">MTASLRRSSAIVWAATGVLLLALVVTASWLVASERRDAVARAQQVVAQTVAASESELNRALLALDLQLTSLADVIAPAWRASGQLDADAAHRAIAAFKDRQLLFNDAALVDESGHTLAASLPSSDRNGMRLPDGFAARVFAQGVPQLTISDPAISPSTTEPSVYLARLVALPDGRPALAVVEVPMTALAAIIAQAGGSPGLGVTLEREDGQVLATVPSGSYLRAHELAAPLPDEALRGGPVLAPSRLTGVPAVVAVRPTLYRSLRVTVSLPLADALAAWQQNRNIIVTASLALIALTLVGGALSQWQFNRLADARAALARSVATLDEALAVMPDGFLLCDRDDRVVRWNERYLEMVPWVRDIIRVGVPFADLARRLVETPMLEASAEQRRLWLEERLALHRAGEGDWERDLGNGLVVHVIDRRTRDGGVVSLFHDVTAAERRLAQAKMNAEAANQAKSQFLATMSHEIRTPLNAVLGLNELMLHSNLDSQQRRHAELIGSSGRLLLALINDILDVSRIEAGHLQLTSAPFSLRPAVEGVVALMRERAVSKGLALRLEFTPNEDALIQGDVIRIQQILFNLIGNAIKFTDEGAVQVGVVVEPGANRALTLRLVVSDTGIGIAASAMPTLFDRFTQADSTTMRRYGGSGLGLAITREIVQMMDGEIDTTSTPGLGSRFTISIPSHFVDRGELAPAAAETQQSEPARPPLRILVAEDNDVNQILINAVLTRMGHRVHLVANGQLAVEAVRRGDYDLVLMDLQMPGMDGMEATQAIRALGDARATLPIIAMTANAFEEDRQRCLAAGMDDYVAKPIDVDRLAQAIARSTVAVG</sequence>
<comment type="caution">
    <text evidence="20">The sequence shown here is derived from an EMBL/GenBank/DDBJ whole genome shotgun (WGS) entry which is preliminary data.</text>
</comment>